<evidence type="ECO:0000313" key="1">
    <source>
        <dbReference type="EMBL" id="KAI8431316.1"/>
    </source>
</evidence>
<organism evidence="1 2">
    <name type="scientific">Choristoneura fumiferana</name>
    <name type="common">Spruce budworm moth</name>
    <name type="synonym">Archips fumiferana</name>
    <dbReference type="NCBI Taxonomy" id="7141"/>
    <lineage>
        <taxon>Eukaryota</taxon>
        <taxon>Metazoa</taxon>
        <taxon>Ecdysozoa</taxon>
        <taxon>Arthropoda</taxon>
        <taxon>Hexapoda</taxon>
        <taxon>Insecta</taxon>
        <taxon>Pterygota</taxon>
        <taxon>Neoptera</taxon>
        <taxon>Endopterygota</taxon>
        <taxon>Lepidoptera</taxon>
        <taxon>Glossata</taxon>
        <taxon>Ditrysia</taxon>
        <taxon>Tortricoidea</taxon>
        <taxon>Tortricidae</taxon>
        <taxon>Tortricinae</taxon>
        <taxon>Choristoneura</taxon>
    </lineage>
</organism>
<dbReference type="EMBL" id="CM046130">
    <property type="protein sequence ID" value="KAI8431316.1"/>
    <property type="molecule type" value="Genomic_DNA"/>
</dbReference>
<sequence>MVFFRLSQKLEYYWYELPSRACSEEEEAIRVAFALQIWNEESVHEPNHYEDEATTTILEMAYGYSGLGQRVRLINYFATANCQQFISGHPIPAHLTSNSSYLAHFLPPPTALTRELTS</sequence>
<accession>A0ACC0K4J8</accession>
<comment type="caution">
    <text evidence="1">The sequence shown here is derived from an EMBL/GenBank/DDBJ whole genome shotgun (WGS) entry which is preliminary data.</text>
</comment>
<proteinExistence type="predicted"/>
<name>A0ACC0K4J8_CHOFU</name>
<protein>
    <submittedName>
        <fullName evidence="1">Uncharacterized protein</fullName>
    </submittedName>
</protein>
<dbReference type="Proteomes" id="UP001064048">
    <property type="component" value="Chromosome 30"/>
</dbReference>
<gene>
    <name evidence="1" type="ORF">MSG28_015861</name>
</gene>
<evidence type="ECO:0000313" key="2">
    <source>
        <dbReference type="Proteomes" id="UP001064048"/>
    </source>
</evidence>
<keyword evidence="2" id="KW-1185">Reference proteome</keyword>
<reference evidence="1 2" key="1">
    <citation type="journal article" date="2022" name="Genome Biol. Evol.">
        <title>The Spruce Budworm Genome: Reconstructing the Evolutionary History of Antifreeze Proteins.</title>
        <authorList>
            <person name="Beliveau C."/>
            <person name="Gagne P."/>
            <person name="Picq S."/>
            <person name="Vernygora O."/>
            <person name="Keeling C.I."/>
            <person name="Pinkney K."/>
            <person name="Doucet D."/>
            <person name="Wen F."/>
            <person name="Johnston J.S."/>
            <person name="Maaroufi H."/>
            <person name="Boyle B."/>
            <person name="Laroche J."/>
            <person name="Dewar K."/>
            <person name="Juretic N."/>
            <person name="Blackburn G."/>
            <person name="Nisole A."/>
            <person name="Brunet B."/>
            <person name="Brandao M."/>
            <person name="Lumley L."/>
            <person name="Duan J."/>
            <person name="Quan G."/>
            <person name="Lucarotti C.J."/>
            <person name="Roe A.D."/>
            <person name="Sperling F.A.H."/>
            <person name="Levesque R.C."/>
            <person name="Cusson M."/>
        </authorList>
    </citation>
    <scope>NUCLEOTIDE SEQUENCE [LARGE SCALE GENOMIC DNA]</scope>
    <source>
        <strain evidence="1">Glfc:IPQL:Cfum</strain>
    </source>
</reference>